<reference evidence="2" key="1">
    <citation type="submission" date="2022-03" db="EMBL/GenBank/DDBJ databases">
        <title>Draft genome sequence of Aduncisulcus paluster, a free-living microaerophilic Fornicata.</title>
        <authorList>
            <person name="Yuyama I."/>
            <person name="Kume K."/>
            <person name="Tamura T."/>
            <person name="Inagaki Y."/>
            <person name="Hashimoto T."/>
        </authorList>
    </citation>
    <scope>NUCLEOTIDE SEQUENCE</scope>
    <source>
        <strain evidence="2">NY0171</strain>
    </source>
</reference>
<organism evidence="2 3">
    <name type="scientific">Aduncisulcus paluster</name>
    <dbReference type="NCBI Taxonomy" id="2918883"/>
    <lineage>
        <taxon>Eukaryota</taxon>
        <taxon>Metamonada</taxon>
        <taxon>Carpediemonas-like organisms</taxon>
        <taxon>Aduncisulcus</taxon>
    </lineage>
</organism>
<protein>
    <recommendedName>
        <fullName evidence="1">Zinc-binding loop region of homing endonuclease domain-containing protein</fullName>
    </recommendedName>
</protein>
<keyword evidence="3" id="KW-1185">Reference proteome</keyword>
<dbReference type="EMBL" id="BQXS01010865">
    <property type="protein sequence ID" value="GKT34779.1"/>
    <property type="molecule type" value="Genomic_DNA"/>
</dbReference>
<sequence>MEEFVNFVDIVPEADGLSYSEKKMLMRAYLLEDKETTRTLIHPSLDPKAPISCCWIVQPGPGIYPLPYGHSRVNVNGKKIFAHRVMYMAYYREFDLGDSEVSHLCGTPGCVNPLHLILESHEMNMSRRDCPGTMAHDGLFHIMCPHEPRLTIKMLNSDI</sequence>
<feature type="domain" description="Zinc-binding loop region of homing endonuclease" evidence="1">
    <location>
        <begin position="72"/>
        <end position="152"/>
    </location>
</feature>
<evidence type="ECO:0000259" key="1">
    <source>
        <dbReference type="Pfam" id="PF05551"/>
    </source>
</evidence>
<accession>A0ABQ5KTM8</accession>
<dbReference type="InterPro" id="IPR044930">
    <property type="entry name" value="Homing_endonuclease_His-Me"/>
</dbReference>
<dbReference type="SUPFAM" id="SSF54060">
    <property type="entry name" value="His-Me finger endonucleases"/>
    <property type="match status" value="1"/>
</dbReference>
<comment type="caution">
    <text evidence="2">The sequence shown here is derived from an EMBL/GenBank/DDBJ whole genome shotgun (WGS) entry which is preliminary data.</text>
</comment>
<proteinExistence type="predicted"/>
<dbReference type="InterPro" id="IPR044925">
    <property type="entry name" value="His-Me_finger_sf"/>
</dbReference>
<dbReference type="Gene3D" id="3.90.75.10">
    <property type="entry name" value="Homing Intron 3 (I-ppo) Encoded Endonuclease, Chain A"/>
    <property type="match status" value="1"/>
</dbReference>
<name>A0ABQ5KTM8_9EUKA</name>
<gene>
    <name evidence="2" type="ORF">ADUPG1_008070</name>
</gene>
<dbReference type="InterPro" id="IPR008704">
    <property type="entry name" value="Endonuclease_Zinc-binding_loop"/>
</dbReference>
<dbReference type="Pfam" id="PF05551">
    <property type="entry name" value="zf-His_Me_endon"/>
    <property type="match status" value="1"/>
</dbReference>
<evidence type="ECO:0000313" key="2">
    <source>
        <dbReference type="EMBL" id="GKT34779.1"/>
    </source>
</evidence>
<evidence type="ECO:0000313" key="3">
    <source>
        <dbReference type="Proteomes" id="UP001057375"/>
    </source>
</evidence>
<dbReference type="Proteomes" id="UP001057375">
    <property type="component" value="Unassembled WGS sequence"/>
</dbReference>